<name>C7XXG8_9LACO</name>
<evidence type="ECO:0000256" key="4">
    <source>
        <dbReference type="ARBA" id="ARBA00022597"/>
    </source>
</evidence>
<evidence type="ECO:0000256" key="3">
    <source>
        <dbReference type="ARBA" id="ARBA00022475"/>
    </source>
</evidence>
<evidence type="ECO:0000256" key="7">
    <source>
        <dbReference type="ARBA" id="ARBA00022692"/>
    </source>
</evidence>
<evidence type="ECO:0000256" key="16">
    <source>
        <dbReference type="PROSITE-ProRule" id="PRU00421"/>
    </source>
</evidence>
<feature type="transmembrane region" description="Helical" evidence="17">
    <location>
        <begin position="181"/>
        <end position="201"/>
    </location>
</feature>
<comment type="subcellular location">
    <subcellularLocation>
        <location evidence="1">Cell membrane</location>
        <topology evidence="1">Multi-pass membrane protein</topology>
    </subcellularLocation>
</comment>
<comment type="function">
    <text evidence="12">The phosphoenolpyruvate-dependent sugar phosphotransferase system (sugar PTS), a major carbohydrate active transport system, catalyzes the phosphorylation of incoming sugar substrates concomitantly with their translocation across the cell membrane. This system is involved in sucrose transport.</text>
</comment>
<dbReference type="AlphaFoldDB" id="C7XXG8"/>
<dbReference type="eggNOG" id="COG2190">
    <property type="taxonomic scope" value="Bacteria"/>
</dbReference>
<dbReference type="InterPro" id="IPR001996">
    <property type="entry name" value="PTS_IIB_1"/>
</dbReference>
<dbReference type="SUPFAM" id="SSF51261">
    <property type="entry name" value="Duplicated hybrid motif"/>
    <property type="match status" value="1"/>
</dbReference>
<evidence type="ECO:0000259" key="19">
    <source>
        <dbReference type="PROSITE" id="PS51098"/>
    </source>
</evidence>
<dbReference type="SUPFAM" id="SSF55604">
    <property type="entry name" value="Glucose permease domain IIB"/>
    <property type="match status" value="1"/>
</dbReference>
<evidence type="ECO:0000256" key="1">
    <source>
        <dbReference type="ARBA" id="ARBA00004651"/>
    </source>
</evidence>
<dbReference type="Pfam" id="PF00358">
    <property type="entry name" value="PTS_EIIA_1"/>
    <property type="match status" value="1"/>
</dbReference>
<evidence type="ECO:0000256" key="12">
    <source>
        <dbReference type="ARBA" id="ARBA00045139"/>
    </source>
</evidence>
<keyword evidence="7 17" id="KW-0812">Transmembrane</keyword>
<dbReference type="NCBIfam" id="TIGR00830">
    <property type="entry name" value="PTBA"/>
    <property type="match status" value="1"/>
</dbReference>
<dbReference type="PROSITE" id="PS01035">
    <property type="entry name" value="PTS_EIIB_TYPE_1_CYS"/>
    <property type="match status" value="1"/>
</dbReference>
<dbReference type="PROSITE" id="PS00371">
    <property type="entry name" value="PTS_EIIA_TYPE_1_HIS"/>
    <property type="match status" value="1"/>
</dbReference>
<dbReference type="InterPro" id="IPR001127">
    <property type="entry name" value="PTS_EIIA_1_perm"/>
</dbReference>
<dbReference type="GO" id="GO:0090589">
    <property type="term" value="F:protein-phosphocysteine-trehalose phosphotransferase system transporter activity"/>
    <property type="evidence" value="ECO:0007669"/>
    <property type="project" value="TreeGrafter"/>
</dbReference>
<comment type="catalytic activity">
    <reaction evidence="13">
        <text>N(pros)-phospho-L-histidyl-[protein](out) + sucrose = sucrose 6(G)-phosphate(in) + L-histidyl-[protein]</text>
        <dbReference type="Rhea" id="RHEA:49236"/>
        <dbReference type="Rhea" id="RHEA-COMP:9745"/>
        <dbReference type="Rhea" id="RHEA-COMP:9746"/>
        <dbReference type="ChEBI" id="CHEBI:17992"/>
        <dbReference type="ChEBI" id="CHEBI:29979"/>
        <dbReference type="ChEBI" id="CHEBI:64837"/>
        <dbReference type="ChEBI" id="CHEBI:91002"/>
        <dbReference type="EC" id="2.7.1.211"/>
    </reaction>
</comment>
<evidence type="ECO:0000256" key="8">
    <source>
        <dbReference type="ARBA" id="ARBA00022777"/>
    </source>
</evidence>
<dbReference type="EMBL" id="GG698806">
    <property type="protein sequence ID" value="EEU29719.1"/>
    <property type="molecule type" value="Genomic_DNA"/>
</dbReference>
<evidence type="ECO:0000256" key="2">
    <source>
        <dbReference type="ARBA" id="ARBA00022448"/>
    </source>
</evidence>
<evidence type="ECO:0000256" key="15">
    <source>
        <dbReference type="ARBA" id="ARBA00081008"/>
    </source>
</evidence>
<feature type="domain" description="PTS EIIA type-1" evidence="18">
    <location>
        <begin position="513"/>
        <end position="617"/>
    </location>
</feature>
<dbReference type="PROSITE" id="PS51103">
    <property type="entry name" value="PTS_EIIC_TYPE_1"/>
    <property type="match status" value="1"/>
</dbReference>
<dbReference type="eggNOG" id="COG1264">
    <property type="taxonomic scope" value="Bacteria"/>
</dbReference>
<keyword evidence="5 21" id="KW-0808">Transferase</keyword>
<protein>
    <recommendedName>
        <fullName evidence="14">PTS system sucrose-specific EIIBCA component</fullName>
        <ecNumber evidence="11">2.7.1.211</ecNumber>
    </recommendedName>
    <alternativeName>
        <fullName evidence="15">EIIBCA-Scr</fullName>
    </alternativeName>
</protein>
<evidence type="ECO:0000259" key="18">
    <source>
        <dbReference type="PROSITE" id="PS51093"/>
    </source>
</evidence>
<keyword evidence="9 17" id="KW-1133">Transmembrane helix</keyword>
<dbReference type="PANTHER" id="PTHR30175:SF1">
    <property type="entry name" value="PTS SYSTEM ARBUTIN-, CELLOBIOSE-, AND SALICIN-SPECIFIC EIIBC COMPONENT-RELATED"/>
    <property type="match status" value="1"/>
</dbReference>
<dbReference type="OrthoDB" id="9769191at2"/>
<evidence type="ECO:0000256" key="10">
    <source>
        <dbReference type="ARBA" id="ARBA00023136"/>
    </source>
</evidence>
<organism evidence="21 22">
    <name type="scientific">Limosilactobacillus coleohominis 101-4-CHN</name>
    <dbReference type="NCBI Taxonomy" id="575594"/>
    <lineage>
        <taxon>Bacteria</taxon>
        <taxon>Bacillati</taxon>
        <taxon>Bacillota</taxon>
        <taxon>Bacilli</taxon>
        <taxon>Lactobacillales</taxon>
        <taxon>Lactobacillaceae</taxon>
        <taxon>Limosilactobacillus</taxon>
    </lineage>
</organism>
<keyword evidence="2" id="KW-0813">Transport</keyword>
<feature type="transmembrane region" description="Helical" evidence="17">
    <location>
        <begin position="111"/>
        <end position="136"/>
    </location>
</feature>
<dbReference type="InterPro" id="IPR036878">
    <property type="entry name" value="Glu_permease_IIB"/>
</dbReference>
<dbReference type="RefSeq" id="WP_006917453.1">
    <property type="nucleotide sequence ID" value="NZ_GG698806.1"/>
</dbReference>
<dbReference type="CDD" id="cd00212">
    <property type="entry name" value="PTS_IIB_glc"/>
    <property type="match status" value="1"/>
</dbReference>
<dbReference type="PROSITE" id="PS51093">
    <property type="entry name" value="PTS_EIIA_TYPE_1"/>
    <property type="match status" value="1"/>
</dbReference>
<evidence type="ECO:0000259" key="20">
    <source>
        <dbReference type="PROSITE" id="PS51103"/>
    </source>
</evidence>
<feature type="transmembrane region" description="Helical" evidence="17">
    <location>
        <begin position="207"/>
        <end position="230"/>
    </location>
</feature>
<feature type="transmembrane region" description="Helical" evidence="17">
    <location>
        <begin position="251"/>
        <end position="270"/>
    </location>
</feature>
<dbReference type="InterPro" id="IPR013013">
    <property type="entry name" value="PTS_EIIC_1"/>
</dbReference>
<evidence type="ECO:0000256" key="6">
    <source>
        <dbReference type="ARBA" id="ARBA00022683"/>
    </source>
</evidence>
<reference evidence="21 22" key="1">
    <citation type="submission" date="2009-06" db="EMBL/GenBank/DDBJ databases">
        <title>The Genome Sequence of Lactobacillus coleohominis strain 101-4-CHN.</title>
        <authorList>
            <consortium name="The Broad Institute Genome Sequencing Platform"/>
            <person name="Ward D."/>
            <person name="Young S.K."/>
            <person name="Zeng Q."/>
            <person name="Koehrsen M."/>
            <person name="Alvarado L."/>
            <person name="Berlin A."/>
            <person name="Borenstein D."/>
            <person name="Chen Z."/>
            <person name="Engels R."/>
            <person name="Freedman E."/>
            <person name="Gellesch M."/>
            <person name="Goldberg J."/>
            <person name="Griggs A."/>
            <person name="Gujja S."/>
            <person name="Heiman D."/>
            <person name="Hepburn T."/>
            <person name="Howarth C."/>
            <person name="Jen D."/>
            <person name="Larson L."/>
            <person name="Lewis B."/>
            <person name="Mehta T."/>
            <person name="Park D."/>
            <person name="Pearson M."/>
            <person name="Roberts A."/>
            <person name="Saif S."/>
            <person name="Shea T."/>
            <person name="Shenoy N."/>
            <person name="Sisk P."/>
            <person name="Stolte C."/>
            <person name="Sykes S."/>
            <person name="Walk T."/>
            <person name="White J."/>
            <person name="Yandava C."/>
            <person name="Liu Y."/>
            <person name="Xu Q."/>
            <person name="Lander E."/>
            <person name="Nusbaum C."/>
            <person name="Galagan J."/>
            <person name="Birren B."/>
        </authorList>
    </citation>
    <scope>NUCLEOTIDE SEQUENCE [LARGE SCALE GENOMIC DNA]</scope>
    <source>
        <strain evidence="21 22">101-4-CHN</strain>
    </source>
</reference>
<dbReference type="HOGENOM" id="CLU_012312_2_3_9"/>
<evidence type="ECO:0000256" key="5">
    <source>
        <dbReference type="ARBA" id="ARBA00022679"/>
    </source>
</evidence>
<dbReference type="GO" id="GO:0022878">
    <property type="term" value="F:protein-N(PI)-phosphohistidine-sucrose phosphotransferase system transporter activity"/>
    <property type="evidence" value="ECO:0007669"/>
    <property type="project" value="RHEA"/>
</dbReference>
<keyword evidence="6" id="KW-0598">Phosphotransferase system</keyword>
<keyword evidence="4" id="KW-0762">Sugar transport</keyword>
<evidence type="ECO:0000256" key="9">
    <source>
        <dbReference type="ARBA" id="ARBA00022989"/>
    </source>
</evidence>
<feature type="domain" description="PTS EIIB type-1" evidence="19">
    <location>
        <begin position="8"/>
        <end position="90"/>
    </location>
</feature>
<dbReference type="GO" id="GO:0005886">
    <property type="term" value="C:plasma membrane"/>
    <property type="evidence" value="ECO:0007669"/>
    <property type="project" value="UniProtKB-SubCell"/>
</dbReference>
<feature type="transmembrane region" description="Helical" evidence="17">
    <location>
        <begin position="431"/>
        <end position="452"/>
    </location>
</feature>
<gene>
    <name evidence="21" type="ORF">HMPREF0501_01513</name>
</gene>
<dbReference type="InterPro" id="IPR050558">
    <property type="entry name" value="PTS_Sugar-Specific_Components"/>
</dbReference>
<dbReference type="InterPro" id="IPR003352">
    <property type="entry name" value="PTS_EIIC"/>
</dbReference>
<dbReference type="STRING" id="575594.HMPREF0501_01513"/>
<keyword evidence="22" id="KW-1185">Reference proteome</keyword>
<dbReference type="Pfam" id="PF00367">
    <property type="entry name" value="PTS_EIIB"/>
    <property type="match status" value="1"/>
</dbReference>
<feature type="active site" description="Phosphocysteine intermediate; for EIIB activity" evidence="16">
    <location>
        <position position="30"/>
    </location>
</feature>
<dbReference type="EC" id="2.7.1.211" evidence="11"/>
<dbReference type="InterPro" id="IPR018113">
    <property type="entry name" value="PTrfase_EIIB_Cys"/>
</dbReference>
<sequence length="642" mass="69573">MANQKEIEQSVQQIYKAVGGDNNIKSLTHCITRLRFQLKDWNKVDDQTVKNIPGVLGVNRQNGQYQIIIGNQVTDYYNAITKLGHFASNGEVPADDNDDQKRGLFDRFADFISSCMAPLIPALVAGGLMKLILIVLTTLSWMSDKSQTYILLSAIGDAPFYFLPIELAYTSAKYFRVNQMLAVCTAGVLIYPTFTALVKAGHAVHMMGLPVTLATYSASVIPILMTVWAMKYIEHWIDAITPNQIKSIVKPLAELFIMGVLALVIIGPIGTYLGRLLSMIMIFLNTKVGWLAMALMASLMPLIVMTGMHWAFAPIFLAASVASPDSLILPAMLISNVAEGTAALVVALKTKNVKLRGVASAASVSALVAGITEPAMYGVTLKYKRPLYTAMISSGIVGLFAGIFHIRAFAYANPSLISLPQFIAKVAPHNFMYAVLCAAGSVILTFILTFMFGYSDKMVGVQADQTTNQSTDNKTVTVSSNNSDVELESGSKNTKKVYAPMNGQLVSLDTVDDNVFSSKMMGDGVSIQPTNGEIDAPFDGKVVTVFPTKHAIGLKSNLGIELMIHIGLNTVELKGKPFTQCVAVGDEVKKGQLLMKVDLKAIQEAGYDTTTPIIVTNTKDFVEVEPVVNKKVTTDDVAMYVI</sequence>
<dbReference type="GO" id="GO:0009401">
    <property type="term" value="P:phosphoenolpyruvate-dependent sugar phosphotransferase system"/>
    <property type="evidence" value="ECO:0007669"/>
    <property type="project" value="UniProtKB-KW"/>
</dbReference>
<dbReference type="NCBIfam" id="TIGR01995">
    <property type="entry name" value="PTS-II-ABC-beta"/>
    <property type="match status" value="1"/>
</dbReference>
<dbReference type="PANTHER" id="PTHR30175">
    <property type="entry name" value="PHOSPHOTRANSFERASE SYSTEM TRANSPORT PROTEIN"/>
    <property type="match status" value="1"/>
</dbReference>
<proteinExistence type="predicted"/>
<keyword evidence="3" id="KW-1003">Cell membrane</keyword>
<accession>C7XXG8</accession>
<dbReference type="Pfam" id="PF02378">
    <property type="entry name" value="PTS_EIIC"/>
    <property type="match status" value="1"/>
</dbReference>
<dbReference type="FunFam" id="3.30.1360.60:FF:000001">
    <property type="entry name" value="PTS system glucose-specific IIBC component PtsG"/>
    <property type="match status" value="1"/>
</dbReference>
<dbReference type="GO" id="GO:0016301">
    <property type="term" value="F:kinase activity"/>
    <property type="evidence" value="ECO:0007669"/>
    <property type="project" value="UniProtKB-KW"/>
</dbReference>
<evidence type="ECO:0000313" key="22">
    <source>
        <dbReference type="Proteomes" id="UP000003987"/>
    </source>
</evidence>
<dbReference type="InterPro" id="IPR011055">
    <property type="entry name" value="Dup_hybrid_motif"/>
</dbReference>
<dbReference type="Gene3D" id="2.70.70.10">
    <property type="entry name" value="Glucose Permease (Domain IIA)"/>
    <property type="match status" value="1"/>
</dbReference>
<evidence type="ECO:0000256" key="14">
    <source>
        <dbReference type="ARBA" id="ARBA00074554"/>
    </source>
</evidence>
<dbReference type="GO" id="GO:0015771">
    <property type="term" value="P:trehalose transport"/>
    <property type="evidence" value="ECO:0007669"/>
    <property type="project" value="TreeGrafter"/>
</dbReference>
<evidence type="ECO:0000256" key="11">
    <source>
        <dbReference type="ARBA" id="ARBA00044053"/>
    </source>
</evidence>
<dbReference type="FunFam" id="2.70.70.10:FF:000001">
    <property type="entry name" value="PTS system glucose-specific IIA component"/>
    <property type="match status" value="1"/>
</dbReference>
<keyword evidence="10 17" id="KW-0472">Membrane</keyword>
<feature type="transmembrane region" description="Helical" evidence="17">
    <location>
        <begin position="387"/>
        <end position="411"/>
    </location>
</feature>
<dbReference type="PROSITE" id="PS51098">
    <property type="entry name" value="PTS_EIIB_TYPE_1"/>
    <property type="match status" value="1"/>
</dbReference>
<feature type="domain" description="PTS EIIC type-1" evidence="20">
    <location>
        <begin position="110"/>
        <end position="468"/>
    </location>
</feature>
<dbReference type="Gene3D" id="3.30.1360.60">
    <property type="entry name" value="Glucose permease domain IIB"/>
    <property type="match status" value="1"/>
</dbReference>
<dbReference type="Proteomes" id="UP000003987">
    <property type="component" value="Unassembled WGS sequence"/>
</dbReference>
<dbReference type="eggNOG" id="COG1263">
    <property type="taxonomic scope" value="Bacteria"/>
</dbReference>
<evidence type="ECO:0000313" key="21">
    <source>
        <dbReference type="EMBL" id="EEU29719.1"/>
    </source>
</evidence>
<dbReference type="InterPro" id="IPR011297">
    <property type="entry name" value="PTS_IIABC_b_glu"/>
</dbReference>
<evidence type="ECO:0000256" key="13">
    <source>
        <dbReference type="ARBA" id="ARBA00048931"/>
    </source>
</evidence>
<keyword evidence="8" id="KW-0418">Kinase</keyword>
<evidence type="ECO:0000256" key="17">
    <source>
        <dbReference type="SAM" id="Phobius"/>
    </source>
</evidence>
<feature type="transmembrane region" description="Helical" evidence="17">
    <location>
        <begin position="327"/>
        <end position="348"/>
    </location>
</feature>